<feature type="transmembrane region" description="Helical" evidence="2">
    <location>
        <begin position="29"/>
        <end position="46"/>
    </location>
</feature>
<evidence type="ECO:0000259" key="3">
    <source>
        <dbReference type="Pfam" id="PF01478"/>
    </source>
</evidence>
<name>A0ABV9DFM6_9BACI</name>
<comment type="caution">
    <text evidence="4">The sequence shown here is derived from an EMBL/GenBank/DDBJ whole genome shotgun (WGS) entry which is preliminary data.</text>
</comment>
<dbReference type="PANTHER" id="PTHR30487">
    <property type="entry name" value="TYPE 4 PREPILIN-LIKE PROTEINS LEADER PEPTIDE-PROCESSING ENZYME"/>
    <property type="match status" value="1"/>
</dbReference>
<dbReference type="PANTHER" id="PTHR30487:SF0">
    <property type="entry name" value="PREPILIN LEADER PEPTIDASE_N-METHYLTRANSFERASE-RELATED"/>
    <property type="match status" value="1"/>
</dbReference>
<proteinExistence type="inferred from homology"/>
<comment type="similarity">
    <text evidence="1">Belongs to the peptidase A24 family.</text>
</comment>
<organism evidence="4 5">
    <name type="scientific">Virgibacillus kekensis</name>
    <dbReference type="NCBI Taxonomy" id="202261"/>
    <lineage>
        <taxon>Bacteria</taxon>
        <taxon>Bacillati</taxon>
        <taxon>Bacillota</taxon>
        <taxon>Bacilli</taxon>
        <taxon>Bacillales</taxon>
        <taxon>Bacillaceae</taxon>
        <taxon>Virgibacillus</taxon>
    </lineage>
</organism>
<dbReference type="EMBL" id="JBHSFU010000004">
    <property type="protein sequence ID" value="MFC4557612.1"/>
    <property type="molecule type" value="Genomic_DNA"/>
</dbReference>
<feature type="domain" description="Prepilin type IV endopeptidase peptidase" evidence="3">
    <location>
        <begin position="5"/>
        <end position="107"/>
    </location>
</feature>
<accession>A0ABV9DFM6</accession>
<keyword evidence="2" id="KW-0472">Membrane</keyword>
<dbReference type="InterPro" id="IPR050882">
    <property type="entry name" value="Prepilin_peptidase/N-MTase"/>
</dbReference>
<protein>
    <submittedName>
        <fullName evidence="4">Prepilin peptidase</fullName>
    </submittedName>
</protein>
<dbReference type="InterPro" id="IPR000045">
    <property type="entry name" value="Prepilin_IV_endopep_pep"/>
</dbReference>
<keyword evidence="2" id="KW-1133">Transmembrane helix</keyword>
<gene>
    <name evidence="4" type="ORF">ACFO3D_05245</name>
</gene>
<feature type="transmembrane region" description="Helical" evidence="2">
    <location>
        <begin position="90"/>
        <end position="113"/>
    </location>
</feature>
<keyword evidence="5" id="KW-1185">Reference proteome</keyword>
<dbReference type="Proteomes" id="UP001595989">
    <property type="component" value="Unassembled WGS sequence"/>
</dbReference>
<dbReference type="Gene3D" id="1.20.120.1220">
    <property type="match status" value="1"/>
</dbReference>
<dbReference type="Pfam" id="PF01478">
    <property type="entry name" value="Peptidase_A24"/>
    <property type="match status" value="1"/>
</dbReference>
<evidence type="ECO:0000256" key="1">
    <source>
        <dbReference type="ARBA" id="ARBA00005801"/>
    </source>
</evidence>
<keyword evidence="2" id="KW-0812">Transmembrane</keyword>
<evidence type="ECO:0000313" key="5">
    <source>
        <dbReference type="Proteomes" id="UP001595989"/>
    </source>
</evidence>
<reference evidence="5" key="1">
    <citation type="journal article" date="2019" name="Int. J. Syst. Evol. Microbiol.">
        <title>The Global Catalogue of Microorganisms (GCM) 10K type strain sequencing project: providing services to taxonomists for standard genome sequencing and annotation.</title>
        <authorList>
            <consortium name="The Broad Institute Genomics Platform"/>
            <consortium name="The Broad Institute Genome Sequencing Center for Infectious Disease"/>
            <person name="Wu L."/>
            <person name="Ma J."/>
        </authorList>
    </citation>
    <scope>NUCLEOTIDE SEQUENCE [LARGE SCALE GENOMIC DNA]</scope>
    <source>
        <strain evidence="5">CGMCC 4.7426</strain>
    </source>
</reference>
<sequence>MMLDIFLLLILLICVITDLRSRKIYNKVIYPALLVTLVYHLAAGGLEGLSHSFIGFLTGLGLLLIPYLMGGMGAGDVKLLALIGAVKGSMFVFQSFLYIAILGAGIAVVVLFARRGMFKSVVYYLASLRNGIVLPGGVSRGSMTATYPYGVAIAGGVVLCMVIQGGRFLW</sequence>
<dbReference type="RefSeq" id="WP_390293587.1">
    <property type="nucleotide sequence ID" value="NZ_JBHSFU010000004.1"/>
</dbReference>
<evidence type="ECO:0000313" key="4">
    <source>
        <dbReference type="EMBL" id="MFC4557612.1"/>
    </source>
</evidence>
<evidence type="ECO:0000256" key="2">
    <source>
        <dbReference type="SAM" id="Phobius"/>
    </source>
</evidence>
<feature type="transmembrane region" description="Helical" evidence="2">
    <location>
        <begin position="53"/>
        <end position="70"/>
    </location>
</feature>
<feature type="transmembrane region" description="Helical" evidence="2">
    <location>
        <begin position="149"/>
        <end position="169"/>
    </location>
</feature>